<accession>A0ABV8DV50</accession>
<feature type="region of interest" description="Disordered" evidence="1">
    <location>
        <begin position="266"/>
        <end position="298"/>
    </location>
</feature>
<feature type="transmembrane region" description="Helical" evidence="2">
    <location>
        <begin position="183"/>
        <end position="201"/>
    </location>
</feature>
<keyword evidence="2" id="KW-1133">Transmembrane helix</keyword>
<feature type="transmembrane region" description="Helical" evidence="2">
    <location>
        <begin position="158"/>
        <end position="177"/>
    </location>
</feature>
<evidence type="ECO:0000256" key="1">
    <source>
        <dbReference type="SAM" id="MobiDB-lite"/>
    </source>
</evidence>
<feature type="compositionally biased region" description="Gly residues" evidence="1">
    <location>
        <begin position="273"/>
        <end position="298"/>
    </location>
</feature>
<protein>
    <submittedName>
        <fullName evidence="3">TIGR04222 domain-containing membrane protein</fullName>
    </submittedName>
</protein>
<keyword evidence="4" id="KW-1185">Reference proteome</keyword>
<dbReference type="InterPro" id="IPR026467">
    <property type="entry name" value="Ser/Gly_Cys_C_dom"/>
</dbReference>
<feature type="transmembrane region" description="Helical" evidence="2">
    <location>
        <begin position="19"/>
        <end position="36"/>
    </location>
</feature>
<dbReference type="NCBIfam" id="TIGR04222">
    <property type="entry name" value="near_uncomplex"/>
    <property type="match status" value="1"/>
</dbReference>
<organism evidence="3 4">
    <name type="scientific">Nocardia jiangsuensis</name>
    <dbReference type="NCBI Taxonomy" id="1691563"/>
    <lineage>
        <taxon>Bacteria</taxon>
        <taxon>Bacillati</taxon>
        <taxon>Actinomycetota</taxon>
        <taxon>Actinomycetes</taxon>
        <taxon>Mycobacteriales</taxon>
        <taxon>Nocardiaceae</taxon>
        <taxon>Nocardia</taxon>
    </lineage>
</organism>
<dbReference type="RefSeq" id="WP_378613374.1">
    <property type="nucleotide sequence ID" value="NZ_JBHSAX010000014.1"/>
</dbReference>
<keyword evidence="2" id="KW-0812">Transmembrane</keyword>
<evidence type="ECO:0000256" key="2">
    <source>
        <dbReference type="SAM" id="Phobius"/>
    </source>
</evidence>
<gene>
    <name evidence="3" type="ORF">ACFO0B_16655</name>
</gene>
<proteinExistence type="predicted"/>
<sequence>MSVLDTAADTWGISGPDFLLLYIPVAIAAVVAAIWLRRGVMRRDEVKPRLEKPGAELSAPELGLLIDDNRPVLAALALLRAENLIGSDGTPARAITAGDRSRLDPFTGAVYDRIAAGTPVKVAVLAVAVAPDLKLLRAGLVERGYMPHPAFRRELRDAAMPVLIVWLLGLVRFIAGIVNGNGVGFLLALLITLAFVGFMLIRVPRVTALGRAATTEAVIANGYLRPQNAPSYETYGLHTAALGAALFGGAALLTFDAGLAGAAEPPASSSGWDSGGSGGDSGSSCGGGGGCGGGGCGG</sequence>
<name>A0ABV8DV50_9NOCA</name>
<dbReference type="EMBL" id="JBHSAX010000014">
    <property type="protein sequence ID" value="MFC3963624.1"/>
    <property type="molecule type" value="Genomic_DNA"/>
</dbReference>
<comment type="caution">
    <text evidence="3">The sequence shown here is derived from an EMBL/GenBank/DDBJ whole genome shotgun (WGS) entry which is preliminary data.</text>
</comment>
<evidence type="ECO:0000313" key="3">
    <source>
        <dbReference type="EMBL" id="MFC3963624.1"/>
    </source>
</evidence>
<evidence type="ECO:0000313" key="4">
    <source>
        <dbReference type="Proteomes" id="UP001595696"/>
    </source>
</evidence>
<dbReference type="Proteomes" id="UP001595696">
    <property type="component" value="Unassembled WGS sequence"/>
</dbReference>
<keyword evidence="2" id="KW-0472">Membrane</keyword>
<reference evidence="4" key="1">
    <citation type="journal article" date="2019" name="Int. J. Syst. Evol. Microbiol.">
        <title>The Global Catalogue of Microorganisms (GCM) 10K type strain sequencing project: providing services to taxonomists for standard genome sequencing and annotation.</title>
        <authorList>
            <consortium name="The Broad Institute Genomics Platform"/>
            <consortium name="The Broad Institute Genome Sequencing Center for Infectious Disease"/>
            <person name="Wu L."/>
            <person name="Ma J."/>
        </authorList>
    </citation>
    <scope>NUCLEOTIDE SEQUENCE [LARGE SCALE GENOMIC DNA]</scope>
    <source>
        <strain evidence="4">CGMCC 4.7330</strain>
    </source>
</reference>